<name>A0A9D4AA50_9ROSI</name>
<dbReference type="AlphaFoldDB" id="A0A9D4AA50"/>
<organism evidence="1 2">
    <name type="scientific">Gossypium stocksii</name>
    <dbReference type="NCBI Taxonomy" id="47602"/>
    <lineage>
        <taxon>Eukaryota</taxon>
        <taxon>Viridiplantae</taxon>
        <taxon>Streptophyta</taxon>
        <taxon>Embryophyta</taxon>
        <taxon>Tracheophyta</taxon>
        <taxon>Spermatophyta</taxon>
        <taxon>Magnoliopsida</taxon>
        <taxon>eudicotyledons</taxon>
        <taxon>Gunneridae</taxon>
        <taxon>Pentapetalae</taxon>
        <taxon>rosids</taxon>
        <taxon>malvids</taxon>
        <taxon>Malvales</taxon>
        <taxon>Malvaceae</taxon>
        <taxon>Malvoideae</taxon>
        <taxon>Gossypium</taxon>
    </lineage>
</organism>
<comment type="caution">
    <text evidence="1">The sequence shown here is derived from an EMBL/GenBank/DDBJ whole genome shotgun (WGS) entry which is preliminary data.</text>
</comment>
<dbReference type="OrthoDB" id="960745at2759"/>
<dbReference type="EMBL" id="JAIQCV010000005">
    <property type="protein sequence ID" value="KAH1097762.1"/>
    <property type="molecule type" value="Genomic_DNA"/>
</dbReference>
<gene>
    <name evidence="1" type="ORF">J1N35_014683</name>
</gene>
<accession>A0A9D4AA50</accession>
<dbReference type="Proteomes" id="UP000828251">
    <property type="component" value="Unassembled WGS sequence"/>
</dbReference>
<sequence length="123" mass="14032">MARELICLDHKHISIEQMKMSSITVDRKLLEGSKFLAHGQYRPRVQVGPKTHQCVHREVETRDAYIPSSMQRVYHHFGGRAVIIGVVGGWVHTHRSAQFVDWGAICYDLLGAIPDNITDIRSR</sequence>
<evidence type="ECO:0000313" key="1">
    <source>
        <dbReference type="EMBL" id="KAH1097762.1"/>
    </source>
</evidence>
<proteinExistence type="predicted"/>
<evidence type="ECO:0000313" key="2">
    <source>
        <dbReference type="Proteomes" id="UP000828251"/>
    </source>
</evidence>
<keyword evidence="2" id="KW-1185">Reference proteome</keyword>
<reference evidence="1 2" key="1">
    <citation type="journal article" date="2021" name="Plant Biotechnol. J.">
        <title>Multi-omics assisted identification of the key and species-specific regulatory components of drought-tolerant mechanisms in Gossypium stocksii.</title>
        <authorList>
            <person name="Yu D."/>
            <person name="Ke L."/>
            <person name="Zhang D."/>
            <person name="Wu Y."/>
            <person name="Sun Y."/>
            <person name="Mei J."/>
            <person name="Sun J."/>
            <person name="Sun Y."/>
        </authorList>
    </citation>
    <scope>NUCLEOTIDE SEQUENCE [LARGE SCALE GENOMIC DNA]</scope>
    <source>
        <strain evidence="2">cv. E1</strain>
        <tissue evidence="1">Leaf</tissue>
    </source>
</reference>
<protein>
    <submittedName>
        <fullName evidence="1">Uncharacterized protein</fullName>
    </submittedName>
</protein>